<name>A0ABS9S0Z5_9GAMM</name>
<feature type="non-terminal residue" evidence="2">
    <location>
        <position position="176"/>
    </location>
</feature>
<proteinExistence type="predicted"/>
<dbReference type="EMBL" id="JAKVPY010000148">
    <property type="protein sequence ID" value="MCH4565680.1"/>
    <property type="molecule type" value="Genomic_DNA"/>
</dbReference>
<dbReference type="InterPro" id="IPR008490">
    <property type="entry name" value="Transposase_InsH_N"/>
</dbReference>
<protein>
    <submittedName>
        <fullName evidence="2">Transposase</fullName>
    </submittedName>
</protein>
<feature type="non-terminal residue" evidence="2">
    <location>
        <position position="1"/>
    </location>
</feature>
<evidence type="ECO:0000313" key="2">
    <source>
        <dbReference type="EMBL" id="MCH4565680.1"/>
    </source>
</evidence>
<dbReference type="Pfam" id="PF05598">
    <property type="entry name" value="DUF772"/>
    <property type="match status" value="1"/>
</dbReference>
<comment type="caution">
    <text evidence="2">The sequence shown here is derived from an EMBL/GenBank/DDBJ whole genome shotgun (WGS) entry which is preliminary data.</text>
</comment>
<evidence type="ECO:0000313" key="3">
    <source>
        <dbReference type="Proteomes" id="UP001202117"/>
    </source>
</evidence>
<gene>
    <name evidence="2" type="ORF">MKP05_21605</name>
</gene>
<evidence type="ECO:0000259" key="1">
    <source>
        <dbReference type="Pfam" id="PF05598"/>
    </source>
</evidence>
<dbReference type="Proteomes" id="UP001202117">
    <property type="component" value="Unassembled WGS sequence"/>
</dbReference>
<feature type="domain" description="Transposase InsH N-terminal" evidence="1">
    <location>
        <begin position="16"/>
        <end position="101"/>
    </location>
</feature>
<dbReference type="RefSeq" id="WP_240570178.1">
    <property type="nucleotide sequence ID" value="NZ_JAKVPY010000148.1"/>
</dbReference>
<sequence>PTEELTAYQERFFESDLGKIYQAIPWEAMVKGFGLKESGRGTRMMFSPRGRIALMFLKHYAGCSDRKLIEQLNSNIDYQFFCDLHLGLERITNYKIVSQIRCEVSKVLDIDTLEKVFYTHWRPCIDEAEKAVVDATCYESEVRYPTSTKLLWESLEWLYGELRPLCRVLGVKLPWS</sequence>
<accession>A0ABS9S0Z5</accession>
<reference evidence="2 3" key="1">
    <citation type="submission" date="2022-02" db="EMBL/GenBank/DDBJ databases">
        <title>Halomonas fukangensis sp. nov., a halophilic bacterium isolated from a bulk soil of Kalidium foliatum at Fukang.</title>
        <authorList>
            <person name="Huang Y."/>
        </authorList>
    </citation>
    <scope>NUCLEOTIDE SEQUENCE [LARGE SCALE GENOMIC DNA]</scope>
    <source>
        <strain evidence="2 3">EGI 63088</strain>
    </source>
</reference>
<organism evidence="2 3">
    <name type="scientific">Halomonas flagellata</name>
    <dbReference type="NCBI Taxonomy" id="2920385"/>
    <lineage>
        <taxon>Bacteria</taxon>
        <taxon>Pseudomonadati</taxon>
        <taxon>Pseudomonadota</taxon>
        <taxon>Gammaproteobacteria</taxon>
        <taxon>Oceanospirillales</taxon>
        <taxon>Halomonadaceae</taxon>
        <taxon>Halomonas</taxon>
    </lineage>
</organism>
<keyword evidence="3" id="KW-1185">Reference proteome</keyword>